<sequence>MGRGLRHKRSPKSPVLRLLLPVHRLELPQIEIYGVSPAVPFFFFLTRGNALPHPCAGPVCNGAGSVGLAYSRSAIPTKTPLALLIAIWPGYGRSAIPTKTPLALLIAIWPGYGYALALLRDPAGDRPLSDPHVRPRELRVGRINQYPPTALAASTRPRPRGLQEGRINQYPSHIPRGPTPQHRPRGMQVGQDKPVPFLHPSRPHHPLRPRGMQGGQDKPVPFPHPPRPHHDRQHGGRQSSTSGASTGWGPG</sequence>
<feature type="region of interest" description="Disordered" evidence="1">
    <location>
        <begin position="128"/>
        <end position="251"/>
    </location>
</feature>
<proteinExistence type="predicted"/>
<gene>
    <name evidence="2" type="ORF">RR46_09928</name>
</gene>
<evidence type="ECO:0000313" key="3">
    <source>
        <dbReference type="Proteomes" id="UP000053268"/>
    </source>
</evidence>
<evidence type="ECO:0000313" key="2">
    <source>
        <dbReference type="EMBL" id="KPJ02725.1"/>
    </source>
</evidence>
<protein>
    <submittedName>
        <fullName evidence="2">Uncharacterized protein</fullName>
    </submittedName>
</protein>
<dbReference type="AlphaFoldDB" id="A0A194QCL6"/>
<keyword evidence="3" id="KW-1185">Reference proteome</keyword>
<organism evidence="2 3">
    <name type="scientific">Papilio xuthus</name>
    <name type="common">Asian swallowtail butterfly</name>
    <dbReference type="NCBI Taxonomy" id="66420"/>
    <lineage>
        <taxon>Eukaryota</taxon>
        <taxon>Metazoa</taxon>
        <taxon>Ecdysozoa</taxon>
        <taxon>Arthropoda</taxon>
        <taxon>Hexapoda</taxon>
        <taxon>Insecta</taxon>
        <taxon>Pterygota</taxon>
        <taxon>Neoptera</taxon>
        <taxon>Endopterygota</taxon>
        <taxon>Lepidoptera</taxon>
        <taxon>Glossata</taxon>
        <taxon>Ditrysia</taxon>
        <taxon>Papilionoidea</taxon>
        <taxon>Papilionidae</taxon>
        <taxon>Papilioninae</taxon>
        <taxon>Papilio</taxon>
    </lineage>
</organism>
<reference evidence="2 3" key="1">
    <citation type="journal article" date="2015" name="Nat. Commun.">
        <title>Outbred genome sequencing and CRISPR/Cas9 gene editing in butterflies.</title>
        <authorList>
            <person name="Li X."/>
            <person name="Fan D."/>
            <person name="Zhang W."/>
            <person name="Liu G."/>
            <person name="Zhang L."/>
            <person name="Zhao L."/>
            <person name="Fang X."/>
            <person name="Chen L."/>
            <person name="Dong Y."/>
            <person name="Chen Y."/>
            <person name="Ding Y."/>
            <person name="Zhao R."/>
            <person name="Feng M."/>
            <person name="Zhu Y."/>
            <person name="Feng Y."/>
            <person name="Jiang X."/>
            <person name="Zhu D."/>
            <person name="Xiang H."/>
            <person name="Feng X."/>
            <person name="Li S."/>
            <person name="Wang J."/>
            <person name="Zhang G."/>
            <person name="Kronforst M.R."/>
            <person name="Wang W."/>
        </authorList>
    </citation>
    <scope>NUCLEOTIDE SEQUENCE [LARGE SCALE GENOMIC DNA]</scope>
    <source>
        <strain evidence="2">Ya'a_city_454_Px</strain>
        <tissue evidence="2">Whole body</tissue>
    </source>
</reference>
<feature type="compositionally biased region" description="Basic and acidic residues" evidence="1">
    <location>
        <begin position="128"/>
        <end position="140"/>
    </location>
</feature>
<accession>A0A194QCL6</accession>
<evidence type="ECO:0000256" key="1">
    <source>
        <dbReference type="SAM" id="MobiDB-lite"/>
    </source>
</evidence>
<dbReference type="Proteomes" id="UP000053268">
    <property type="component" value="Unassembled WGS sequence"/>
</dbReference>
<name>A0A194QCL6_PAPXU</name>
<dbReference type="EMBL" id="KQ459232">
    <property type="protein sequence ID" value="KPJ02725.1"/>
    <property type="molecule type" value="Genomic_DNA"/>
</dbReference>
<feature type="compositionally biased region" description="Polar residues" evidence="1">
    <location>
        <begin position="236"/>
        <end position="245"/>
    </location>
</feature>